<dbReference type="EMBL" id="QZAO01000897">
    <property type="protein sequence ID" value="THW56207.1"/>
    <property type="molecule type" value="Genomic_DNA"/>
</dbReference>
<sequence length="402" mass="45509">MDRTTSSSDNSDRCMLYDAENAVQEKTIHSKMSGLYGRLQQPLRRSSITFGLSRLVLCVAVITSILCIGEFIWIGRLTGGLQRVPNDPFDNTFASYLPGRTSHSIWHEDYQSFIHNAIPVPIHSHNDYSHRMPLFEALGSGCISVEADVHLHRSELYVGHRTARMREASTLRAMYLEPLKRMIDAQNTDITDGDWKGIFNHAPKQTVILLIDHKTSGPETLAELQGQLQPLRDVNYLTHWNGTHRVMGPLTIVATGNAPFSSVLALSPTHRDIFFDAPLARLPSIYDDHSTSVPSYAYNISNSYLASTPWHLLRTHPYPIYDDQPSQPLTASEKDIFASQLDQAHARGLLTRYWDTPSKPENIREIAWRELVRRNVGLLNMDDMGVVRARARGWGRVFVNHD</sequence>
<evidence type="ECO:0000313" key="4">
    <source>
        <dbReference type="EMBL" id="THW56207.1"/>
    </source>
</evidence>
<dbReference type="InterPro" id="IPR017946">
    <property type="entry name" value="PLC-like_Pdiesterase_TIM-brl"/>
</dbReference>
<comment type="caution">
    <text evidence="4">The sequence shown here is derived from an EMBL/GenBank/DDBJ whole genome shotgun (WGS) entry which is preliminary data.</text>
</comment>
<name>A0A4S8YWU4_AURPU</name>
<evidence type="ECO:0000313" key="5">
    <source>
        <dbReference type="Proteomes" id="UP000308802"/>
    </source>
</evidence>
<evidence type="ECO:0000256" key="2">
    <source>
        <dbReference type="ARBA" id="ARBA00014286"/>
    </source>
</evidence>
<dbReference type="GO" id="GO:0006629">
    <property type="term" value="P:lipid metabolic process"/>
    <property type="evidence" value="ECO:0007669"/>
    <property type="project" value="InterPro"/>
</dbReference>
<protein>
    <recommendedName>
        <fullName evidence="2">Altered inheritance of mitochondria protein 6</fullName>
    </recommendedName>
</protein>
<feature type="transmembrane region" description="Helical" evidence="3">
    <location>
        <begin position="52"/>
        <end position="74"/>
    </location>
</feature>
<evidence type="ECO:0000256" key="1">
    <source>
        <dbReference type="ARBA" id="ARBA00008858"/>
    </source>
</evidence>
<dbReference type="InterPro" id="IPR051236">
    <property type="entry name" value="HAT_RTT109-like"/>
</dbReference>
<keyword evidence="3" id="KW-0472">Membrane</keyword>
<dbReference type="PANTHER" id="PTHR31571:SF1">
    <property type="entry name" value="ALTERED INHERITANCE OF MITOCHONDRIA PROTEIN 6"/>
    <property type="match status" value="1"/>
</dbReference>
<dbReference type="AlphaFoldDB" id="A0A4S8YWU4"/>
<gene>
    <name evidence="4" type="ORF">D6D19_10636</name>
</gene>
<dbReference type="PANTHER" id="PTHR31571">
    <property type="entry name" value="ALTERED INHERITANCE OF MITOCHONDRIA PROTEIN 6"/>
    <property type="match status" value="1"/>
</dbReference>
<proteinExistence type="inferred from homology"/>
<evidence type="ECO:0000256" key="3">
    <source>
        <dbReference type="SAM" id="Phobius"/>
    </source>
</evidence>
<organism evidence="4 5">
    <name type="scientific">Aureobasidium pullulans</name>
    <name type="common">Black yeast</name>
    <name type="synonym">Pullularia pullulans</name>
    <dbReference type="NCBI Taxonomy" id="5580"/>
    <lineage>
        <taxon>Eukaryota</taxon>
        <taxon>Fungi</taxon>
        <taxon>Dikarya</taxon>
        <taxon>Ascomycota</taxon>
        <taxon>Pezizomycotina</taxon>
        <taxon>Dothideomycetes</taxon>
        <taxon>Dothideomycetidae</taxon>
        <taxon>Dothideales</taxon>
        <taxon>Saccotheciaceae</taxon>
        <taxon>Aureobasidium</taxon>
    </lineage>
</organism>
<keyword evidence="3" id="KW-0812">Transmembrane</keyword>
<accession>A0A4S8YWU4</accession>
<reference evidence="4 5" key="1">
    <citation type="submission" date="2018-10" db="EMBL/GenBank/DDBJ databases">
        <title>Fifty Aureobasidium pullulans genomes reveal a recombining polyextremotolerant generalist.</title>
        <authorList>
            <person name="Gostincar C."/>
            <person name="Turk M."/>
            <person name="Zajc J."/>
            <person name="Gunde-Cimerman N."/>
        </authorList>
    </citation>
    <scope>NUCLEOTIDE SEQUENCE [LARGE SCALE GENOMIC DNA]</scope>
    <source>
        <strain evidence="4 5">EXF-10659</strain>
    </source>
</reference>
<dbReference type="SUPFAM" id="SSF51695">
    <property type="entry name" value="PLC-like phosphodiesterases"/>
    <property type="match status" value="1"/>
</dbReference>
<keyword evidence="3" id="KW-1133">Transmembrane helix</keyword>
<dbReference type="GO" id="GO:0008081">
    <property type="term" value="F:phosphoric diester hydrolase activity"/>
    <property type="evidence" value="ECO:0007669"/>
    <property type="project" value="InterPro"/>
</dbReference>
<comment type="similarity">
    <text evidence="1">Belongs to the AIM6 family.</text>
</comment>
<dbReference type="Proteomes" id="UP000308802">
    <property type="component" value="Unassembled WGS sequence"/>
</dbReference>